<dbReference type="PANTHER" id="PTHR10334">
    <property type="entry name" value="CYSTEINE-RICH SECRETORY PROTEIN-RELATED"/>
    <property type="match status" value="1"/>
</dbReference>
<evidence type="ECO:0000256" key="2">
    <source>
        <dbReference type="ARBA" id="ARBA00023265"/>
    </source>
</evidence>
<evidence type="ECO:0000256" key="1">
    <source>
        <dbReference type="ARBA" id="ARBA00003143"/>
    </source>
</evidence>
<dbReference type="EMBL" id="GL433859">
    <property type="protein sequence ID" value="EFN51963.1"/>
    <property type="molecule type" value="Genomic_DNA"/>
</dbReference>
<dbReference type="InterPro" id="IPR035940">
    <property type="entry name" value="CAP_sf"/>
</dbReference>
<accession>E1ZQL5</accession>
<dbReference type="OMA" id="ELRTMEY"/>
<protein>
    <recommendedName>
        <fullName evidence="3">SCP domain-containing protein</fullName>
    </recommendedName>
</protein>
<keyword evidence="5" id="KW-1185">Reference proteome</keyword>
<keyword evidence="2" id="KW-0568">Pathogenesis-related protein</keyword>
<evidence type="ECO:0000259" key="3">
    <source>
        <dbReference type="SMART" id="SM00198"/>
    </source>
</evidence>
<dbReference type="InterPro" id="IPR001283">
    <property type="entry name" value="CRISP-related"/>
</dbReference>
<dbReference type="InParanoid" id="E1ZQL5"/>
<dbReference type="Proteomes" id="UP000008141">
    <property type="component" value="Unassembled WGS sequence"/>
</dbReference>
<feature type="domain" description="SCP" evidence="3">
    <location>
        <begin position="1"/>
        <end position="136"/>
    </location>
</feature>
<dbReference type="CDD" id="cd05382">
    <property type="entry name" value="CAP_GAPR1-like"/>
    <property type="match status" value="1"/>
</dbReference>
<dbReference type="Pfam" id="PF00188">
    <property type="entry name" value="CAP"/>
    <property type="match status" value="1"/>
</dbReference>
<dbReference type="SUPFAM" id="SSF55797">
    <property type="entry name" value="PR-1-like"/>
    <property type="match status" value="1"/>
</dbReference>
<dbReference type="InterPro" id="IPR002413">
    <property type="entry name" value="V5_allergen-like"/>
</dbReference>
<dbReference type="AlphaFoldDB" id="E1ZQL5"/>
<dbReference type="OrthoDB" id="1472065at2759"/>
<dbReference type="eggNOG" id="KOG3017">
    <property type="taxonomic scope" value="Eukaryota"/>
</dbReference>
<evidence type="ECO:0000313" key="5">
    <source>
        <dbReference type="Proteomes" id="UP000008141"/>
    </source>
</evidence>
<dbReference type="SMART" id="SM00198">
    <property type="entry name" value="SCP"/>
    <property type="match status" value="1"/>
</dbReference>
<comment type="function">
    <text evidence="1">Probably involved in the defense reaction of plants against pathogens.</text>
</comment>
<dbReference type="KEGG" id="cvr:CHLNCDRAFT_139641"/>
<dbReference type="InterPro" id="IPR034113">
    <property type="entry name" value="SCP_GAPR1-like"/>
</dbReference>
<dbReference type="PRINTS" id="PR00838">
    <property type="entry name" value="V5ALLERGEN"/>
</dbReference>
<dbReference type="GeneID" id="17351409"/>
<proteinExistence type="predicted"/>
<gene>
    <name evidence="4" type="ORF">CHLNCDRAFT_139641</name>
</gene>
<evidence type="ECO:0000313" key="4">
    <source>
        <dbReference type="EMBL" id="EFN51963.1"/>
    </source>
</evidence>
<dbReference type="RefSeq" id="XP_005844065.1">
    <property type="nucleotide sequence ID" value="XM_005844003.1"/>
</dbReference>
<dbReference type="Gene3D" id="3.40.33.10">
    <property type="entry name" value="CAP"/>
    <property type="match status" value="1"/>
</dbReference>
<name>E1ZQL5_CHLVA</name>
<reference evidence="4 5" key="1">
    <citation type="journal article" date="2010" name="Plant Cell">
        <title>The Chlorella variabilis NC64A genome reveals adaptation to photosymbiosis, coevolution with viruses, and cryptic sex.</title>
        <authorList>
            <person name="Blanc G."/>
            <person name="Duncan G."/>
            <person name="Agarkova I."/>
            <person name="Borodovsky M."/>
            <person name="Gurnon J."/>
            <person name="Kuo A."/>
            <person name="Lindquist E."/>
            <person name="Lucas S."/>
            <person name="Pangilinan J."/>
            <person name="Polle J."/>
            <person name="Salamov A."/>
            <person name="Terry A."/>
            <person name="Yamada T."/>
            <person name="Dunigan D.D."/>
            <person name="Grigoriev I.V."/>
            <person name="Claverie J.M."/>
            <person name="Van Etten J.L."/>
        </authorList>
    </citation>
    <scope>NUCLEOTIDE SEQUENCE [LARGE SCALE GENOMIC DNA]</scope>
    <source>
        <strain evidence="4 5">NC64A</strain>
    </source>
</reference>
<dbReference type="InterPro" id="IPR014044">
    <property type="entry name" value="CAP_dom"/>
</dbReference>
<dbReference type="PRINTS" id="PR00837">
    <property type="entry name" value="V5TPXLIKE"/>
</dbReference>
<organism evidence="5">
    <name type="scientific">Chlorella variabilis</name>
    <name type="common">Green alga</name>
    <dbReference type="NCBI Taxonomy" id="554065"/>
    <lineage>
        <taxon>Eukaryota</taxon>
        <taxon>Viridiplantae</taxon>
        <taxon>Chlorophyta</taxon>
        <taxon>core chlorophytes</taxon>
        <taxon>Trebouxiophyceae</taxon>
        <taxon>Chlorellales</taxon>
        <taxon>Chlorellaceae</taxon>
        <taxon>Chlorella clade</taxon>
        <taxon>Chlorella</taxon>
    </lineage>
</organism>
<keyword evidence="2" id="KW-0611">Plant defense</keyword>
<sequence>MLKLTNKHRALHGSRPLRWNATLAATAKLWSKQCTIEHSQGKYLDGQYGENTYYRFGSLPSGLQDCTAAETYWYNEVRNYNWLKPGEKINPRLIMVLHFTQVVWADTRSMGCGTTSCRDGSSYTICHYYPQGNFKWCNWDTGKCYSYRENVFRTACQNMTRNDGCSKCSKKVYRPSHCMAYLPTPTKTQASTASASPTAPAATAAPKIEGCCLRRRR</sequence>